<proteinExistence type="predicted"/>
<name>A0A383DK26_9ZZZZ</name>
<evidence type="ECO:0000313" key="2">
    <source>
        <dbReference type="EMBL" id="SVE44605.1"/>
    </source>
</evidence>
<feature type="domain" description="Peptidase S74" evidence="1">
    <location>
        <begin position="19"/>
        <end position="111"/>
    </location>
</feature>
<evidence type="ECO:0000259" key="1">
    <source>
        <dbReference type="PROSITE" id="PS51688"/>
    </source>
</evidence>
<dbReference type="Pfam" id="PF13884">
    <property type="entry name" value="Peptidase_S74"/>
    <property type="match status" value="1"/>
</dbReference>
<organism evidence="2">
    <name type="scientific">marine metagenome</name>
    <dbReference type="NCBI Taxonomy" id="408172"/>
    <lineage>
        <taxon>unclassified sequences</taxon>
        <taxon>metagenomes</taxon>
        <taxon>ecological metagenomes</taxon>
    </lineage>
</organism>
<gene>
    <name evidence="2" type="ORF">METZ01_LOCUS497459</name>
</gene>
<feature type="non-terminal residue" evidence="2">
    <location>
        <position position="1"/>
    </location>
</feature>
<reference evidence="2" key="1">
    <citation type="submission" date="2018-05" db="EMBL/GenBank/DDBJ databases">
        <authorList>
            <person name="Lanie J.A."/>
            <person name="Ng W.-L."/>
            <person name="Kazmierczak K.M."/>
            <person name="Andrzejewski T.M."/>
            <person name="Davidsen T.M."/>
            <person name="Wayne K.J."/>
            <person name="Tettelin H."/>
            <person name="Glass J.I."/>
            <person name="Rusch D."/>
            <person name="Podicherti R."/>
            <person name="Tsui H.-C.T."/>
            <person name="Winkler M.E."/>
        </authorList>
    </citation>
    <scope>NUCLEOTIDE SEQUENCE</scope>
</reference>
<dbReference type="PROSITE" id="PS51688">
    <property type="entry name" value="ICA"/>
    <property type="match status" value="1"/>
</dbReference>
<accession>A0A383DK26</accession>
<dbReference type="AlphaFoldDB" id="A0A383DK26"/>
<sequence length="116" mass="13394">ATVTGELRCTADIIAYYTSDRRLKDDLKPIEDPIAKIRKLTGYTFTWNELQDSYIGEDVGVVAQEVNEVLPEVVTERDDGYLAVKYEKMIPLLIEAMKEQQDQIDDLKQQIEELRK</sequence>
<dbReference type="EMBL" id="UINC01217830">
    <property type="protein sequence ID" value="SVE44605.1"/>
    <property type="molecule type" value="Genomic_DNA"/>
</dbReference>
<protein>
    <recommendedName>
        <fullName evidence="1">Peptidase S74 domain-containing protein</fullName>
    </recommendedName>
</protein>
<dbReference type="InterPro" id="IPR030392">
    <property type="entry name" value="S74_ICA"/>
</dbReference>